<feature type="compositionally biased region" description="Basic and acidic residues" evidence="1">
    <location>
        <begin position="428"/>
        <end position="442"/>
    </location>
</feature>
<gene>
    <name evidence="2" type="ORF">TUBRATIS_30270</name>
</gene>
<organism evidence="2 3">
    <name type="scientific">Tubulinosema ratisbonensis</name>
    <dbReference type="NCBI Taxonomy" id="291195"/>
    <lineage>
        <taxon>Eukaryota</taxon>
        <taxon>Fungi</taxon>
        <taxon>Fungi incertae sedis</taxon>
        <taxon>Microsporidia</taxon>
        <taxon>Tubulinosematoidea</taxon>
        <taxon>Tubulinosematidae</taxon>
        <taxon>Tubulinosema</taxon>
    </lineage>
</organism>
<feature type="region of interest" description="Disordered" evidence="1">
    <location>
        <begin position="389"/>
        <end position="632"/>
    </location>
</feature>
<dbReference type="AlphaFoldDB" id="A0A437AHE9"/>
<dbReference type="EMBL" id="RCSS01000849">
    <property type="protein sequence ID" value="RVD90546.1"/>
    <property type="molecule type" value="Genomic_DNA"/>
</dbReference>
<feature type="region of interest" description="Disordered" evidence="1">
    <location>
        <begin position="1"/>
        <end position="59"/>
    </location>
</feature>
<dbReference type="Proteomes" id="UP000282876">
    <property type="component" value="Unassembled WGS sequence"/>
</dbReference>
<sequence>MKITRKKRDSGTSYLESEKERRRKLFDQISTKKDHKTEKHRLNTYASKPKTATQDPDIAKSFDYDPWSVQKSSYLPDQLDKEKEQLHRETFEENNGMITAKIEFPNKPGVILTFPKSYFDILSKSRLDATPFNKTNTVNPFKSPGLGNQKNHELKDMLTTNLLPGEIDRNNHKNTFNSRTKTESNPFSTQLSDTFKFDTQPVTDKIDENFVKNPETSFEKFKLQECIRNENQESQAHPCILLLLYQKDLFKYLNENMKIENHQTVTNFTKEKTNYDFTTPLVTINTTENTTISTFKEDSKTISFETEKVSTENSLILDEGNSTKSDDITTSTNGPLKKDVNSGDYGISSIGKTLDTLVSTGVEKMGDTSSTIKKIADVSSNIIDKGLGLLTGGDTKASSNLNSLSSDQDKMNKFDVGGNEKTGNKLPKKSEPIDSNKNREYDTTTQPSNVQKTTTKSSTKDEETTPKTYATTTEIPFLTSAKPSEKYDTTTQPSNVQKTTAKSSTKDEETTPKTYTSTTEKPFITSTKPTEKYDTTTKPPSVQKTTTKSSTENKKTTPKTYTSTTEKPSITSAKPTEKYDTTTKPSSVQKTTTKSSIENEKTTPKTHTSTTEKPSITSAKPTEKYDTTTKHS</sequence>
<feature type="compositionally biased region" description="Basic and acidic residues" evidence="1">
    <location>
        <begin position="621"/>
        <end position="632"/>
    </location>
</feature>
<protein>
    <submittedName>
        <fullName evidence="2">Uncharacterized protein</fullName>
    </submittedName>
</protein>
<feature type="compositionally biased region" description="Low complexity" evidence="1">
    <location>
        <begin position="558"/>
        <end position="569"/>
    </location>
</feature>
<feature type="region of interest" description="Disordered" evidence="1">
    <location>
        <begin position="164"/>
        <end position="190"/>
    </location>
</feature>
<reference evidence="2 3" key="1">
    <citation type="submission" date="2018-10" db="EMBL/GenBank/DDBJ databases">
        <title>Draft genome sequence of the microsporidian Tubulinosema ratisbonensis.</title>
        <authorList>
            <person name="Polonais V."/>
            <person name="Peyretaillade E."/>
            <person name="Niehus S."/>
            <person name="Wawrzyniak I."/>
            <person name="Franchet A."/>
            <person name="Gaspin C."/>
            <person name="Reichstadt M."/>
            <person name="Belser C."/>
            <person name="Labadie K."/>
            <person name="Delbac F."/>
            <person name="Ferrandon D."/>
        </authorList>
    </citation>
    <scope>NUCLEOTIDE SEQUENCE [LARGE SCALE GENOMIC DNA]</scope>
    <source>
        <strain evidence="2 3">Franzen</strain>
    </source>
</reference>
<dbReference type="STRING" id="291195.A0A437AHE9"/>
<name>A0A437AHE9_9MICR</name>
<feature type="compositionally biased region" description="Polar residues" evidence="1">
    <location>
        <begin position="582"/>
        <end position="596"/>
    </location>
</feature>
<feature type="compositionally biased region" description="Basic and acidic residues" evidence="1">
    <location>
        <begin position="30"/>
        <end position="41"/>
    </location>
</feature>
<comment type="caution">
    <text evidence="2">The sequence shown here is derived from an EMBL/GenBank/DDBJ whole genome shotgun (WGS) entry which is preliminary data.</text>
</comment>
<evidence type="ECO:0000313" key="2">
    <source>
        <dbReference type="EMBL" id="RVD90546.1"/>
    </source>
</evidence>
<feature type="compositionally biased region" description="Low complexity" evidence="1">
    <location>
        <begin position="389"/>
        <end position="406"/>
    </location>
</feature>
<dbReference type="VEuPathDB" id="MicrosporidiaDB:TUBRATIS_30270"/>
<keyword evidence="3" id="KW-1185">Reference proteome</keyword>
<feature type="compositionally biased region" description="Polar residues" evidence="1">
    <location>
        <begin position="173"/>
        <end position="190"/>
    </location>
</feature>
<proteinExistence type="predicted"/>
<feature type="non-terminal residue" evidence="2">
    <location>
        <position position="632"/>
    </location>
</feature>
<evidence type="ECO:0000256" key="1">
    <source>
        <dbReference type="SAM" id="MobiDB-lite"/>
    </source>
</evidence>
<accession>A0A437AHE9</accession>
<feature type="compositionally biased region" description="Low complexity" evidence="1">
    <location>
        <begin position="605"/>
        <end position="615"/>
    </location>
</feature>
<feature type="compositionally biased region" description="Polar residues" evidence="1">
    <location>
        <begin position="44"/>
        <end position="54"/>
    </location>
</feature>
<feature type="compositionally biased region" description="Low complexity" evidence="1">
    <location>
        <begin position="512"/>
        <end position="522"/>
    </location>
</feature>
<evidence type="ECO:0000313" key="3">
    <source>
        <dbReference type="Proteomes" id="UP000282876"/>
    </source>
</evidence>
<feature type="compositionally biased region" description="Polar residues" evidence="1">
    <location>
        <begin position="489"/>
        <end position="503"/>
    </location>
</feature>